<keyword evidence="1" id="KW-0732">Signal</keyword>
<dbReference type="InterPro" id="IPR050278">
    <property type="entry name" value="Serine_Prot_S9B/DPPIV"/>
</dbReference>
<dbReference type="GO" id="GO:0008236">
    <property type="term" value="F:serine-type peptidase activity"/>
    <property type="evidence" value="ECO:0007669"/>
    <property type="project" value="InterPro"/>
</dbReference>
<dbReference type="Pfam" id="PF00326">
    <property type="entry name" value="Peptidase_S9"/>
    <property type="match status" value="1"/>
</dbReference>
<dbReference type="GO" id="GO:0006508">
    <property type="term" value="P:proteolysis"/>
    <property type="evidence" value="ECO:0007669"/>
    <property type="project" value="InterPro"/>
</dbReference>
<dbReference type="InterPro" id="IPR029058">
    <property type="entry name" value="AB_hydrolase_fold"/>
</dbReference>
<protein>
    <submittedName>
        <fullName evidence="4">Dipeptidyl peptidase IV</fullName>
        <ecNumber evidence="4">3.4.14.5</ecNumber>
    </submittedName>
</protein>
<sequence>MVSDSIKETKEISFVKKINIIQMKTKNLIVTTGLAIATLCLALPNNAMAQKTFTLEDLNFGGKNFQNLRAENRYTTWWGDQVVHLENNKCSIVNPNTLKETTLFTLDDINAILSKDNSDRTVRSLFHVSFPSANQPLVQIPTRKELLTINFKTKKIESSTETVADAQAQAYNKESRAIAYVQNNQLFVTDNTGKTTQLTNDGSRNIVYGEAVHRNEFGIKGGLFWSPTGNRLAFYRMDQSMVTDYPLVHIPEVDWKPAKGESRIATPEPTKYPMAGEKIHNVTVGVYDINTKKTIYLDAGDPTDRYFTNIQWSPDSKIIYMFELNRDQNDCRLVSYNAETGKRIAELYRETDAKYVEPTHPILFLPWNANQFIMLSQKDGYNHIYLFNKDGKQIKQITKGNWVVMDVLGFNSKAKSIVYVSNECSPIQRNTWSVNVENGIRTLLDNGRGYHNATLSDGGKYLVDNYTEPTVPRKIDITTIGTHPTIKNWLTAKDPWSGFNLPEYSSGSLKADDGTTDLYWRMVKPIGFDPSKKYPTVIYVYGGPHAHNVDASWHYGSRSWETYMAQKGYLLFIIDNRGSENRGKAFEQATFRQLGQVEMRDQMQGVKYLKTLPFVDADRIGVHGWSFGGFMTISLITNYPETFKVGVAGGPVIDWKWYEAMYGERYMDTPQTNPEGYAKTSLLTKAKDLKGKLQIITGLNDPVVLPQHCLTFIKACIAAGTQPDFFVYPGEPHNMRGHQSVHLHERITQYFEDYLK</sequence>
<feature type="domain" description="Dipeptidylpeptidase IV N-terminal" evidence="3">
    <location>
        <begin position="136"/>
        <end position="472"/>
    </location>
</feature>
<dbReference type="InterPro" id="IPR002469">
    <property type="entry name" value="Peptidase_S9B_N"/>
</dbReference>
<evidence type="ECO:0000259" key="3">
    <source>
        <dbReference type="Pfam" id="PF00930"/>
    </source>
</evidence>
<evidence type="ECO:0000313" key="5">
    <source>
        <dbReference type="Proteomes" id="UP000004123"/>
    </source>
</evidence>
<organism evidence="4 5">
    <name type="scientific">Prevotella pallens ATCC 700821</name>
    <dbReference type="NCBI Taxonomy" id="997353"/>
    <lineage>
        <taxon>Bacteria</taxon>
        <taxon>Pseudomonadati</taxon>
        <taxon>Bacteroidota</taxon>
        <taxon>Bacteroidia</taxon>
        <taxon>Bacteroidales</taxon>
        <taxon>Prevotellaceae</taxon>
        <taxon>Prevotella</taxon>
    </lineage>
</organism>
<name>F9DLP7_9BACT</name>
<evidence type="ECO:0000256" key="1">
    <source>
        <dbReference type="SAM" id="SignalP"/>
    </source>
</evidence>
<dbReference type="AlphaFoldDB" id="F9DLP7"/>
<dbReference type="PANTHER" id="PTHR11731:SF193">
    <property type="entry name" value="DIPEPTIDYL PEPTIDASE 9"/>
    <property type="match status" value="1"/>
</dbReference>
<feature type="chain" id="PRO_5003381609" evidence="1">
    <location>
        <begin position="50"/>
        <end position="756"/>
    </location>
</feature>
<dbReference type="STRING" id="997353.HMPREF9144_2589"/>
<dbReference type="PANTHER" id="PTHR11731">
    <property type="entry name" value="PROTEASE FAMILY S9B,C DIPEPTIDYL-PEPTIDASE IV-RELATED"/>
    <property type="match status" value="1"/>
</dbReference>
<feature type="signal peptide" evidence="1">
    <location>
        <begin position="1"/>
        <end position="49"/>
    </location>
</feature>
<comment type="caution">
    <text evidence="4">The sequence shown here is derived from an EMBL/GenBank/DDBJ whole genome shotgun (WGS) entry which is preliminary data.</text>
</comment>
<dbReference type="Gene3D" id="2.140.10.30">
    <property type="entry name" value="Dipeptidylpeptidase IV, N-terminal domain"/>
    <property type="match status" value="1"/>
</dbReference>
<dbReference type="Proteomes" id="UP000004123">
    <property type="component" value="Unassembled WGS sequence"/>
</dbReference>
<keyword evidence="4" id="KW-0378">Hydrolase</keyword>
<dbReference type="eggNOG" id="COG1506">
    <property type="taxonomic scope" value="Bacteria"/>
</dbReference>
<dbReference type="SUPFAM" id="SSF82171">
    <property type="entry name" value="DPP6 N-terminal domain-like"/>
    <property type="match status" value="1"/>
</dbReference>
<evidence type="ECO:0000313" key="4">
    <source>
        <dbReference type="EMBL" id="EGQ12825.1"/>
    </source>
</evidence>
<dbReference type="SUPFAM" id="SSF53474">
    <property type="entry name" value="alpha/beta-Hydrolases"/>
    <property type="match status" value="1"/>
</dbReference>
<dbReference type="Gene3D" id="3.40.50.1820">
    <property type="entry name" value="alpha/beta hydrolase"/>
    <property type="match status" value="1"/>
</dbReference>
<dbReference type="Pfam" id="PF00930">
    <property type="entry name" value="DPPIV_N"/>
    <property type="match status" value="1"/>
</dbReference>
<reference evidence="4 5" key="1">
    <citation type="submission" date="2011-04" db="EMBL/GenBank/DDBJ databases">
        <authorList>
            <person name="Muzny D."/>
            <person name="Qin X."/>
            <person name="Deng J."/>
            <person name="Jiang H."/>
            <person name="Liu Y."/>
            <person name="Qu J."/>
            <person name="Song X.-Z."/>
            <person name="Zhang L."/>
            <person name="Thornton R."/>
            <person name="Coyle M."/>
            <person name="Francisco L."/>
            <person name="Jackson L."/>
            <person name="Javaid M."/>
            <person name="Korchina V."/>
            <person name="Kovar C."/>
            <person name="Mata R."/>
            <person name="Mathew T."/>
            <person name="Ngo R."/>
            <person name="Nguyen L."/>
            <person name="Nguyen N."/>
            <person name="Okwuonu G."/>
            <person name="Ongeri F."/>
            <person name="Pham C."/>
            <person name="Simmons D."/>
            <person name="Wilczek-Boney K."/>
            <person name="Hale W."/>
            <person name="Jakkamsetti A."/>
            <person name="Pham P."/>
            <person name="Ruth R."/>
            <person name="San Lucas F."/>
            <person name="Warren J."/>
            <person name="Zhang J."/>
            <person name="Zhao Z."/>
            <person name="Zhou C."/>
            <person name="Zhu D."/>
            <person name="Lee S."/>
            <person name="Bess C."/>
            <person name="Blankenburg K."/>
            <person name="Forbes L."/>
            <person name="Fu Q."/>
            <person name="Gubbala S."/>
            <person name="Hirani K."/>
            <person name="Jayaseelan J.C."/>
            <person name="Lara F."/>
            <person name="Munidasa M."/>
            <person name="Palculict T."/>
            <person name="Patil S."/>
            <person name="Pu L.-L."/>
            <person name="Saada N."/>
            <person name="Tang L."/>
            <person name="Weissenberger G."/>
            <person name="Zhu Y."/>
            <person name="Hemphill L."/>
            <person name="Shang Y."/>
            <person name="Youmans B."/>
            <person name="Ayvaz T."/>
            <person name="Ross M."/>
            <person name="Santibanez J."/>
            <person name="Aqrawi P."/>
            <person name="Gross S."/>
            <person name="Joshi V."/>
            <person name="Fowler G."/>
            <person name="Nazareth L."/>
            <person name="Reid J."/>
            <person name="Worley K."/>
            <person name="Petrosino J."/>
            <person name="Highlander S."/>
            <person name="Gibbs R."/>
        </authorList>
    </citation>
    <scope>NUCLEOTIDE SEQUENCE [LARGE SCALE GENOMIC DNA]</scope>
    <source>
        <strain evidence="4 5">ATCC 700821</strain>
    </source>
</reference>
<dbReference type="HOGENOM" id="CLU_006105_2_0_10"/>
<proteinExistence type="predicted"/>
<feature type="domain" description="Peptidase S9 prolyl oligopeptidase catalytic" evidence="2">
    <location>
        <begin position="559"/>
        <end position="756"/>
    </location>
</feature>
<evidence type="ECO:0000259" key="2">
    <source>
        <dbReference type="Pfam" id="PF00326"/>
    </source>
</evidence>
<gene>
    <name evidence="4" type="ORF">HMPREF9144_2589</name>
</gene>
<dbReference type="InterPro" id="IPR001375">
    <property type="entry name" value="Peptidase_S9_cat"/>
</dbReference>
<dbReference type="EMBL" id="AFPY01000126">
    <property type="protein sequence ID" value="EGQ12825.1"/>
    <property type="molecule type" value="Genomic_DNA"/>
</dbReference>
<dbReference type="GO" id="GO:0008239">
    <property type="term" value="F:dipeptidyl-peptidase activity"/>
    <property type="evidence" value="ECO:0007669"/>
    <property type="project" value="UniProtKB-EC"/>
</dbReference>
<dbReference type="EC" id="3.4.14.5" evidence="4"/>
<accession>F9DLP7</accession>